<sequence>MNRSIKIVVLAAILGVSFIANAQDKLINNEYLRLMPGVFCKTELEPQECLKIVSRYVAQRHIQANNDYYAELVLSRVRPLVKTYVEDPAKPYDSNLFSKVHEQVRRTVIEEVANHWLDTGELPKLK</sequence>
<protein>
    <submittedName>
        <fullName evidence="2">Uncharacterized protein</fullName>
    </submittedName>
</protein>
<keyword evidence="3" id="KW-1185">Reference proteome</keyword>
<evidence type="ECO:0000256" key="1">
    <source>
        <dbReference type="SAM" id="SignalP"/>
    </source>
</evidence>
<proteinExistence type="predicted"/>
<name>A0A7Z1IL12_9GAMM</name>
<comment type="caution">
    <text evidence="2">The sequence shown here is derived from an EMBL/GenBank/DDBJ whole genome shotgun (WGS) entry which is preliminary data.</text>
</comment>
<feature type="chain" id="PRO_5031057539" evidence="1">
    <location>
        <begin position="23"/>
        <end position="126"/>
    </location>
</feature>
<dbReference type="RefSeq" id="WP_094625912.1">
    <property type="nucleotide sequence ID" value="NZ_NEFY01000019.1"/>
</dbReference>
<dbReference type="Proteomes" id="UP000216984">
    <property type="component" value="Unassembled WGS sequence"/>
</dbReference>
<accession>A0A7Z1IL12</accession>
<dbReference type="EMBL" id="NEFY01000019">
    <property type="protein sequence ID" value="OZC34961.1"/>
    <property type="molecule type" value="Genomic_DNA"/>
</dbReference>
<evidence type="ECO:0000313" key="3">
    <source>
        <dbReference type="Proteomes" id="UP000216984"/>
    </source>
</evidence>
<gene>
    <name evidence="2" type="ORF">B9Q17_00220</name>
</gene>
<keyword evidence="1" id="KW-0732">Signal</keyword>
<feature type="signal peptide" evidence="1">
    <location>
        <begin position="1"/>
        <end position="22"/>
    </location>
</feature>
<evidence type="ECO:0000313" key="2">
    <source>
        <dbReference type="EMBL" id="OZC34961.1"/>
    </source>
</evidence>
<organism evidence="2 3">
    <name type="scientific">Marinobacter vinifirmus</name>
    <dbReference type="NCBI Taxonomy" id="355591"/>
    <lineage>
        <taxon>Bacteria</taxon>
        <taxon>Pseudomonadati</taxon>
        <taxon>Pseudomonadota</taxon>
        <taxon>Gammaproteobacteria</taxon>
        <taxon>Pseudomonadales</taxon>
        <taxon>Marinobacteraceae</taxon>
        <taxon>Marinobacter</taxon>
    </lineage>
</organism>
<dbReference type="AlphaFoldDB" id="A0A7Z1IL12"/>
<reference evidence="2 3" key="1">
    <citation type="submission" date="2017-06" db="EMBL/GenBank/DDBJ databases">
        <title>Draft genome sequence of the halophilic bacterium Marinobacter vinifirmus FB1.</title>
        <authorList>
            <person name="Stepanov V.G."/>
            <person name="Roberts D.J."/>
            <person name="Fox G.E."/>
        </authorList>
    </citation>
    <scope>NUCLEOTIDE SEQUENCE [LARGE SCALE GENOMIC DNA]</scope>
    <source>
        <strain evidence="2 3">FB1</strain>
    </source>
</reference>